<dbReference type="PATRIC" id="fig|220754.4.peg.442"/>
<proteinExistence type="predicted"/>
<dbReference type="EMBL" id="JXRR01000001">
    <property type="protein sequence ID" value="KIL53103.1"/>
    <property type="molecule type" value="Genomic_DNA"/>
</dbReference>
<name>A0A0C2WAN8_9BACL</name>
<reference evidence="2 3" key="1">
    <citation type="submission" date="2015-01" db="EMBL/GenBank/DDBJ databases">
        <title>Jeotgalibacillus campisalis genome sequencing.</title>
        <authorList>
            <person name="Goh K.M."/>
            <person name="Chan K.-G."/>
            <person name="Yaakop A.S."/>
            <person name="Ee R."/>
            <person name="Gan H.M."/>
            <person name="Chan C.S."/>
        </authorList>
    </citation>
    <scope>NUCLEOTIDE SEQUENCE [LARGE SCALE GENOMIC DNA]</scope>
    <source>
        <strain evidence="2 3">SF-57</strain>
    </source>
</reference>
<evidence type="ECO:0000313" key="2">
    <source>
        <dbReference type="EMBL" id="KIL53103.1"/>
    </source>
</evidence>
<feature type="region of interest" description="Disordered" evidence="1">
    <location>
        <begin position="20"/>
        <end position="46"/>
    </location>
</feature>
<accession>A0A0C2WAN8</accession>
<organism evidence="2 3">
    <name type="scientific">Jeotgalibacillus campisalis</name>
    <dbReference type="NCBI Taxonomy" id="220754"/>
    <lineage>
        <taxon>Bacteria</taxon>
        <taxon>Bacillati</taxon>
        <taxon>Bacillota</taxon>
        <taxon>Bacilli</taxon>
        <taxon>Bacillales</taxon>
        <taxon>Caryophanaceae</taxon>
        <taxon>Jeotgalibacillus</taxon>
    </lineage>
</organism>
<gene>
    <name evidence="2" type="ORF">KR50_04320</name>
</gene>
<keyword evidence="3" id="KW-1185">Reference proteome</keyword>
<protein>
    <submittedName>
        <fullName evidence="2">Uncharacterized protein</fullName>
    </submittedName>
</protein>
<comment type="caution">
    <text evidence="2">The sequence shown here is derived from an EMBL/GenBank/DDBJ whole genome shotgun (WGS) entry which is preliminary data.</text>
</comment>
<sequence>MTGTEGGDSLQNAKAIKTLQGKARGELSAVPAESVHLKRREPVKDP</sequence>
<evidence type="ECO:0000256" key="1">
    <source>
        <dbReference type="SAM" id="MobiDB-lite"/>
    </source>
</evidence>
<evidence type="ECO:0000313" key="3">
    <source>
        <dbReference type="Proteomes" id="UP000031972"/>
    </source>
</evidence>
<dbReference type="AlphaFoldDB" id="A0A0C2WAN8"/>
<dbReference type="Proteomes" id="UP000031972">
    <property type="component" value="Unassembled WGS sequence"/>
</dbReference>